<evidence type="ECO:0000256" key="8">
    <source>
        <dbReference type="ARBA" id="ARBA00022840"/>
    </source>
</evidence>
<evidence type="ECO:0000256" key="5">
    <source>
        <dbReference type="ARBA" id="ARBA00022679"/>
    </source>
</evidence>
<dbReference type="GO" id="GO:0033857">
    <property type="term" value="F:5-diphosphoinositol pentakisphosphate 1-kinase activity"/>
    <property type="evidence" value="ECO:0007669"/>
    <property type="project" value="TreeGrafter"/>
</dbReference>
<comment type="catalytic activity">
    <reaction evidence="9">
        <text>5-diphospho-1D-myo-inositol 1,2,3,4,6-pentakisphosphate + ATP + H(+) = 1,5-bis(diphospho)-1D-myo-inositol 2,3,4,6-tetrakisphosphate + ADP</text>
        <dbReference type="Rhea" id="RHEA:10276"/>
        <dbReference type="ChEBI" id="CHEBI:15378"/>
        <dbReference type="ChEBI" id="CHEBI:30616"/>
        <dbReference type="ChEBI" id="CHEBI:58628"/>
        <dbReference type="ChEBI" id="CHEBI:77983"/>
        <dbReference type="ChEBI" id="CHEBI:456216"/>
        <dbReference type="EC" id="2.7.4.24"/>
    </reaction>
    <physiologicalReaction direction="left-to-right" evidence="9">
        <dbReference type="Rhea" id="RHEA:10277"/>
    </physiologicalReaction>
</comment>
<dbReference type="InterPro" id="IPR037446">
    <property type="entry name" value="His_Pase_VIP1"/>
</dbReference>
<comment type="subcellular location">
    <subcellularLocation>
        <location evidence="1">Cytoplasm</location>
    </subcellularLocation>
</comment>
<organism evidence="11 13">
    <name type="scientific">Didymodactylos carnosus</name>
    <dbReference type="NCBI Taxonomy" id="1234261"/>
    <lineage>
        <taxon>Eukaryota</taxon>
        <taxon>Metazoa</taxon>
        <taxon>Spiralia</taxon>
        <taxon>Gnathifera</taxon>
        <taxon>Rotifera</taxon>
        <taxon>Eurotatoria</taxon>
        <taxon>Bdelloidea</taxon>
        <taxon>Philodinida</taxon>
        <taxon>Philodinidae</taxon>
        <taxon>Didymodactylos</taxon>
    </lineage>
</organism>
<reference evidence="11" key="1">
    <citation type="submission" date="2021-02" db="EMBL/GenBank/DDBJ databases">
        <authorList>
            <person name="Nowell W R."/>
        </authorList>
    </citation>
    <scope>NUCLEOTIDE SEQUENCE</scope>
</reference>
<dbReference type="GO" id="GO:0032958">
    <property type="term" value="P:inositol phosphate biosynthetic process"/>
    <property type="evidence" value="ECO:0007669"/>
    <property type="project" value="TreeGrafter"/>
</dbReference>
<evidence type="ECO:0000313" key="13">
    <source>
        <dbReference type="Proteomes" id="UP000663829"/>
    </source>
</evidence>
<keyword evidence="6" id="KW-0547">Nucleotide-binding</keyword>
<dbReference type="SUPFAM" id="SSF53254">
    <property type="entry name" value="Phosphoglycerate mutase-like"/>
    <property type="match status" value="1"/>
</dbReference>
<dbReference type="PANTHER" id="PTHR12750">
    <property type="entry name" value="DIPHOSPHOINOSITOL PENTAKISPHOSPHATE KINASE"/>
    <property type="match status" value="1"/>
</dbReference>
<proteinExistence type="inferred from homology"/>
<gene>
    <name evidence="11" type="ORF">GPM918_LOCUS45123</name>
    <name evidence="12" type="ORF">SRO942_LOCUS47380</name>
</gene>
<dbReference type="EMBL" id="CAJNOQ010048576">
    <property type="protein sequence ID" value="CAF1644128.1"/>
    <property type="molecule type" value="Genomic_DNA"/>
</dbReference>
<dbReference type="GO" id="GO:0000828">
    <property type="term" value="F:inositol hexakisphosphate kinase activity"/>
    <property type="evidence" value="ECO:0007669"/>
    <property type="project" value="TreeGrafter"/>
</dbReference>
<evidence type="ECO:0000256" key="3">
    <source>
        <dbReference type="ARBA" id="ARBA00012893"/>
    </source>
</evidence>
<dbReference type="PANTHER" id="PTHR12750:SF9">
    <property type="entry name" value="INOSITOL HEXAKISPHOSPHATE AND DIPHOSPHOINOSITOL-PENTAKISPHOSPHATE KINASE"/>
    <property type="match status" value="1"/>
</dbReference>
<evidence type="ECO:0000256" key="6">
    <source>
        <dbReference type="ARBA" id="ARBA00022741"/>
    </source>
</evidence>
<keyword evidence="13" id="KW-1185">Reference proteome</keyword>
<protein>
    <recommendedName>
        <fullName evidence="3">diphosphoinositol-pentakisphosphate 1-kinase</fullName>
        <ecNumber evidence="3">2.7.4.24</ecNumber>
    </recommendedName>
</protein>
<evidence type="ECO:0000256" key="9">
    <source>
        <dbReference type="ARBA" id="ARBA00033696"/>
    </source>
</evidence>
<comment type="similarity">
    <text evidence="2">Belongs to the histidine acid phosphatase family. VIP1 subfamily.</text>
</comment>
<dbReference type="Proteomes" id="UP000681722">
    <property type="component" value="Unassembled WGS sequence"/>
</dbReference>
<evidence type="ECO:0000256" key="7">
    <source>
        <dbReference type="ARBA" id="ARBA00022777"/>
    </source>
</evidence>
<evidence type="ECO:0000313" key="12">
    <source>
        <dbReference type="EMBL" id="CAF4560943.1"/>
    </source>
</evidence>
<evidence type="ECO:0000256" key="2">
    <source>
        <dbReference type="ARBA" id="ARBA00005609"/>
    </source>
</evidence>
<dbReference type="OrthoDB" id="18042at2759"/>
<dbReference type="Pfam" id="PF00328">
    <property type="entry name" value="His_Phos_2"/>
    <property type="match status" value="1"/>
</dbReference>
<accession>A0A816DVR0</accession>
<name>A0A816DVR0_9BILA</name>
<evidence type="ECO:0000313" key="11">
    <source>
        <dbReference type="EMBL" id="CAF1644128.1"/>
    </source>
</evidence>
<sequence>IVVPQEYGITIEEKLNIARGIITPLLRQIGTDLQGNLTGYWENEEHIFKLDSRYLNNQDNSENAQNSPSKGIQTPGRHVRTRLYFTSESHVHALLTIIRYGGLIDVSLFITKRYS</sequence>
<keyword evidence="8" id="KW-0067">ATP-binding</keyword>
<dbReference type="InterPro" id="IPR000560">
    <property type="entry name" value="His_Pase_clade-2"/>
</dbReference>
<dbReference type="EC" id="2.7.4.24" evidence="3"/>
<comment type="catalytic activity">
    <reaction evidence="10">
        <text>1D-myo-inositol hexakisphosphate + ATP = 1-diphospho-1D-myo-inositol 2,3,4,5,6-pentakisphosphate + ADP</text>
        <dbReference type="Rhea" id="RHEA:37459"/>
        <dbReference type="ChEBI" id="CHEBI:30616"/>
        <dbReference type="ChEBI" id="CHEBI:58130"/>
        <dbReference type="ChEBI" id="CHEBI:74946"/>
        <dbReference type="ChEBI" id="CHEBI:456216"/>
        <dbReference type="EC" id="2.7.4.24"/>
    </reaction>
    <physiologicalReaction direction="left-to-right" evidence="10">
        <dbReference type="Rhea" id="RHEA:37460"/>
    </physiologicalReaction>
</comment>
<evidence type="ECO:0000256" key="10">
    <source>
        <dbReference type="ARBA" id="ARBA00034629"/>
    </source>
</evidence>
<dbReference type="GO" id="GO:0006020">
    <property type="term" value="P:inositol metabolic process"/>
    <property type="evidence" value="ECO:0007669"/>
    <property type="project" value="TreeGrafter"/>
</dbReference>
<dbReference type="GO" id="GO:0005829">
    <property type="term" value="C:cytosol"/>
    <property type="evidence" value="ECO:0007669"/>
    <property type="project" value="TreeGrafter"/>
</dbReference>
<dbReference type="AlphaFoldDB" id="A0A816DVR0"/>
<keyword evidence="7" id="KW-0418">Kinase</keyword>
<keyword evidence="5" id="KW-0808">Transferase</keyword>
<keyword evidence="4" id="KW-0963">Cytoplasm</keyword>
<evidence type="ECO:0000256" key="4">
    <source>
        <dbReference type="ARBA" id="ARBA00022490"/>
    </source>
</evidence>
<dbReference type="Proteomes" id="UP000663829">
    <property type="component" value="Unassembled WGS sequence"/>
</dbReference>
<comment type="caution">
    <text evidence="11">The sequence shown here is derived from an EMBL/GenBank/DDBJ whole genome shotgun (WGS) entry which is preliminary data.</text>
</comment>
<evidence type="ECO:0000256" key="1">
    <source>
        <dbReference type="ARBA" id="ARBA00004496"/>
    </source>
</evidence>
<dbReference type="InterPro" id="IPR029033">
    <property type="entry name" value="His_PPase_superfam"/>
</dbReference>
<feature type="non-terminal residue" evidence="11">
    <location>
        <position position="1"/>
    </location>
</feature>
<dbReference type="EMBL" id="CAJOBC010117968">
    <property type="protein sequence ID" value="CAF4560943.1"/>
    <property type="molecule type" value="Genomic_DNA"/>
</dbReference>
<dbReference type="GO" id="GO:0005524">
    <property type="term" value="F:ATP binding"/>
    <property type="evidence" value="ECO:0007669"/>
    <property type="project" value="UniProtKB-KW"/>
</dbReference>